<protein>
    <submittedName>
        <fullName evidence="1">Uncharacterized protein</fullName>
    </submittedName>
</protein>
<gene>
    <name evidence="1" type="ORF">SPARVUS_LOCUS16659741</name>
</gene>
<evidence type="ECO:0000313" key="1">
    <source>
        <dbReference type="EMBL" id="CAI9624483.1"/>
    </source>
</evidence>
<proteinExistence type="predicted"/>
<sequence length="60" mass="6956">VVWKNTKKGCWRANHLLNYKETKKLISSVLDRYRQPYIVLADFFQTGMAIIRGSRGGLTI</sequence>
<feature type="non-terminal residue" evidence="1">
    <location>
        <position position="1"/>
    </location>
</feature>
<comment type="caution">
    <text evidence="1">The sequence shown here is derived from an EMBL/GenBank/DDBJ whole genome shotgun (WGS) entry which is preliminary data.</text>
</comment>
<evidence type="ECO:0000313" key="2">
    <source>
        <dbReference type="Proteomes" id="UP001162483"/>
    </source>
</evidence>
<keyword evidence="2" id="KW-1185">Reference proteome</keyword>
<accession>A0ABN9HXY7</accession>
<dbReference type="EMBL" id="CATNWA010021926">
    <property type="protein sequence ID" value="CAI9624483.1"/>
    <property type="molecule type" value="Genomic_DNA"/>
</dbReference>
<organism evidence="1 2">
    <name type="scientific">Staurois parvus</name>
    <dbReference type="NCBI Taxonomy" id="386267"/>
    <lineage>
        <taxon>Eukaryota</taxon>
        <taxon>Metazoa</taxon>
        <taxon>Chordata</taxon>
        <taxon>Craniata</taxon>
        <taxon>Vertebrata</taxon>
        <taxon>Euteleostomi</taxon>
        <taxon>Amphibia</taxon>
        <taxon>Batrachia</taxon>
        <taxon>Anura</taxon>
        <taxon>Neobatrachia</taxon>
        <taxon>Ranoidea</taxon>
        <taxon>Ranidae</taxon>
        <taxon>Staurois</taxon>
    </lineage>
</organism>
<dbReference type="Proteomes" id="UP001162483">
    <property type="component" value="Unassembled WGS sequence"/>
</dbReference>
<reference evidence="1" key="1">
    <citation type="submission" date="2023-05" db="EMBL/GenBank/DDBJ databases">
        <authorList>
            <person name="Stuckert A."/>
        </authorList>
    </citation>
    <scope>NUCLEOTIDE SEQUENCE</scope>
</reference>
<name>A0ABN9HXY7_9NEOB</name>